<feature type="chain" id="PRO_5038136006" description="Bacterial Ig-like domain-containing protein" evidence="2">
    <location>
        <begin position="30"/>
        <end position="269"/>
    </location>
</feature>
<dbReference type="AlphaFoldDB" id="A0A955HZH4"/>
<gene>
    <name evidence="3" type="ORF">KC622_02465</name>
</gene>
<feature type="signal peptide" evidence="2">
    <location>
        <begin position="1"/>
        <end position="29"/>
    </location>
</feature>
<dbReference type="Gene3D" id="2.60.40.10">
    <property type="entry name" value="Immunoglobulins"/>
    <property type="match status" value="1"/>
</dbReference>
<proteinExistence type="predicted"/>
<dbReference type="InterPro" id="IPR013783">
    <property type="entry name" value="Ig-like_fold"/>
</dbReference>
<keyword evidence="2" id="KW-0732">Signal</keyword>
<evidence type="ECO:0000313" key="4">
    <source>
        <dbReference type="Proteomes" id="UP000748332"/>
    </source>
</evidence>
<dbReference type="EMBL" id="JAGQLM010000102">
    <property type="protein sequence ID" value="MCA9375171.1"/>
    <property type="molecule type" value="Genomic_DNA"/>
</dbReference>
<comment type="caution">
    <text evidence="3">The sequence shown here is derived from an EMBL/GenBank/DDBJ whole genome shotgun (WGS) entry which is preliminary data.</text>
</comment>
<keyword evidence="1" id="KW-0472">Membrane</keyword>
<evidence type="ECO:0000256" key="2">
    <source>
        <dbReference type="SAM" id="SignalP"/>
    </source>
</evidence>
<keyword evidence="1" id="KW-0812">Transmembrane</keyword>
<sequence>MKSYTKKLLTIVLTLSALLSLISVKSVFAQNDEESQDKLSEQLLVQIPDETDNPNFTITFTDPSGEGVQLKVDGSKYEEIQNPHILPALGVGKHTLIFKFVDDQDTEQEIERTLTIVPRPPEINPPENIDNTRLVITGTAVAGGKVQLFFTGGTTAYKEEIDVTDTGSWEFVFKDDFEPGVYSTIAYVKKKGLASNYSEPVVFSIEKDQQVEGITTFNTSDRVENIKFSIKSIKNIGDAQKALKDNPDLWYVIGAAAAIGALILFILGK</sequence>
<feature type="transmembrane region" description="Helical" evidence="1">
    <location>
        <begin position="249"/>
        <end position="267"/>
    </location>
</feature>
<accession>A0A955HZH4</accession>
<evidence type="ECO:0000256" key="1">
    <source>
        <dbReference type="SAM" id="Phobius"/>
    </source>
</evidence>
<dbReference type="Proteomes" id="UP000748332">
    <property type="component" value="Unassembled WGS sequence"/>
</dbReference>
<evidence type="ECO:0000313" key="3">
    <source>
        <dbReference type="EMBL" id="MCA9375171.1"/>
    </source>
</evidence>
<evidence type="ECO:0008006" key="5">
    <source>
        <dbReference type="Google" id="ProtNLM"/>
    </source>
</evidence>
<keyword evidence="1" id="KW-1133">Transmembrane helix</keyword>
<organism evidence="3 4">
    <name type="scientific">Candidatus Dojkabacteria bacterium</name>
    <dbReference type="NCBI Taxonomy" id="2099670"/>
    <lineage>
        <taxon>Bacteria</taxon>
        <taxon>Candidatus Dojkabacteria</taxon>
    </lineage>
</organism>
<feature type="non-terminal residue" evidence="3">
    <location>
        <position position="269"/>
    </location>
</feature>
<name>A0A955HZH4_9BACT</name>
<reference evidence="3" key="2">
    <citation type="journal article" date="2021" name="Microbiome">
        <title>Successional dynamics and alternative stable states in a saline activated sludge microbial community over 9 years.</title>
        <authorList>
            <person name="Wang Y."/>
            <person name="Ye J."/>
            <person name="Ju F."/>
            <person name="Liu L."/>
            <person name="Boyd J.A."/>
            <person name="Deng Y."/>
            <person name="Parks D.H."/>
            <person name="Jiang X."/>
            <person name="Yin X."/>
            <person name="Woodcroft B.J."/>
            <person name="Tyson G.W."/>
            <person name="Hugenholtz P."/>
            <person name="Polz M.F."/>
            <person name="Zhang T."/>
        </authorList>
    </citation>
    <scope>NUCLEOTIDE SEQUENCE</scope>
    <source>
        <strain evidence="3">HKST-UBA16</strain>
    </source>
</reference>
<protein>
    <recommendedName>
        <fullName evidence="5">Bacterial Ig-like domain-containing protein</fullName>
    </recommendedName>
</protein>
<reference evidence="3" key="1">
    <citation type="submission" date="2020-04" db="EMBL/GenBank/DDBJ databases">
        <authorList>
            <person name="Zhang T."/>
        </authorList>
    </citation>
    <scope>NUCLEOTIDE SEQUENCE</scope>
    <source>
        <strain evidence="3">HKST-UBA16</strain>
    </source>
</reference>